<dbReference type="Pfam" id="PF00155">
    <property type="entry name" value="Aminotran_1_2"/>
    <property type="match status" value="1"/>
</dbReference>
<dbReference type="HAMAP" id="MF_01023">
    <property type="entry name" value="HisC_aminotrans_2"/>
    <property type="match status" value="1"/>
</dbReference>
<evidence type="ECO:0000256" key="4">
    <source>
        <dbReference type="ARBA" id="ARBA00022576"/>
    </source>
</evidence>
<dbReference type="InterPro" id="IPR001917">
    <property type="entry name" value="Aminotrans_II_pyridoxalP_BS"/>
</dbReference>
<dbReference type="GO" id="GO:0000105">
    <property type="term" value="P:L-histidine biosynthetic process"/>
    <property type="evidence" value="ECO:0007669"/>
    <property type="project" value="UniProtKB-UniRule"/>
</dbReference>
<accession>A0A4D7ATT0</accession>
<evidence type="ECO:0000256" key="8">
    <source>
        <dbReference type="HAMAP-Rule" id="MF_01023"/>
    </source>
</evidence>
<evidence type="ECO:0000259" key="10">
    <source>
        <dbReference type="Pfam" id="PF00155"/>
    </source>
</evidence>
<evidence type="ECO:0000256" key="7">
    <source>
        <dbReference type="ARBA" id="ARBA00047481"/>
    </source>
</evidence>
<keyword evidence="8" id="KW-0028">Amino-acid biosynthesis</keyword>
<gene>
    <name evidence="8 11" type="primary">hisC</name>
    <name evidence="11" type="ORF">EIO64_06440</name>
</gene>
<evidence type="ECO:0000256" key="3">
    <source>
        <dbReference type="ARBA" id="ARBA00011738"/>
    </source>
</evidence>
<dbReference type="PANTHER" id="PTHR43643">
    <property type="entry name" value="HISTIDINOL-PHOSPHATE AMINOTRANSFERASE 2"/>
    <property type="match status" value="1"/>
</dbReference>
<keyword evidence="4 8" id="KW-0032">Aminotransferase</keyword>
<proteinExistence type="inferred from homology"/>
<comment type="similarity">
    <text evidence="8">Belongs to the class-II pyridoxal-phosphate-dependent aminotransferase family. Histidinol-phosphate aminotransferase subfamily.</text>
</comment>
<dbReference type="PANTHER" id="PTHR43643:SF3">
    <property type="entry name" value="HISTIDINOL-PHOSPHATE AMINOTRANSFERASE"/>
    <property type="match status" value="1"/>
</dbReference>
<dbReference type="EMBL" id="CP034413">
    <property type="protein sequence ID" value="QCI58910.1"/>
    <property type="molecule type" value="Genomic_DNA"/>
</dbReference>
<keyword evidence="5 8" id="KW-0808">Transferase</keyword>
<dbReference type="AlphaFoldDB" id="A0A4D7ATT0"/>
<dbReference type="SUPFAM" id="SSF53383">
    <property type="entry name" value="PLP-dependent transferases"/>
    <property type="match status" value="1"/>
</dbReference>
<reference evidence="12" key="1">
    <citation type="submission" date="2018-12" db="EMBL/GenBank/DDBJ databases">
        <title>Dusodibacter welbiota gen. nov., sp. nov., isolated from human faeces and emended description of the Oscillibacter genus.</title>
        <authorList>
            <person name="Le Roy T."/>
            <person name="Van der Smissen P."/>
            <person name="Delzenne N."/>
            <person name="Muccioli G."/>
            <person name="Collet J.F."/>
            <person name="Cani P.D."/>
        </authorList>
    </citation>
    <scope>NUCLEOTIDE SEQUENCE [LARGE SCALE GENOMIC DNA]</scope>
    <source>
        <strain evidence="12">J115</strain>
    </source>
</reference>
<dbReference type="InterPro" id="IPR005861">
    <property type="entry name" value="HisP_aminotrans"/>
</dbReference>
<feature type="modified residue" description="N6-(pyridoxal phosphate)lysine" evidence="8">
    <location>
        <position position="210"/>
    </location>
</feature>
<protein>
    <recommendedName>
        <fullName evidence="8">Histidinol-phosphate aminotransferase</fullName>
        <ecNumber evidence="8">2.6.1.9</ecNumber>
    </recommendedName>
    <alternativeName>
        <fullName evidence="8">Imidazole acetol-phosphate transaminase</fullName>
    </alternativeName>
</protein>
<comment type="catalytic activity">
    <reaction evidence="7 8">
        <text>L-histidinol phosphate + 2-oxoglutarate = 3-(imidazol-4-yl)-2-oxopropyl phosphate + L-glutamate</text>
        <dbReference type="Rhea" id="RHEA:23744"/>
        <dbReference type="ChEBI" id="CHEBI:16810"/>
        <dbReference type="ChEBI" id="CHEBI:29985"/>
        <dbReference type="ChEBI" id="CHEBI:57766"/>
        <dbReference type="ChEBI" id="CHEBI:57980"/>
        <dbReference type="EC" id="2.6.1.9"/>
    </reaction>
</comment>
<dbReference type="GO" id="GO:0004400">
    <property type="term" value="F:histidinol-phosphate transaminase activity"/>
    <property type="evidence" value="ECO:0007669"/>
    <property type="project" value="UniProtKB-UniRule"/>
</dbReference>
<dbReference type="GO" id="GO:0030170">
    <property type="term" value="F:pyridoxal phosphate binding"/>
    <property type="evidence" value="ECO:0007669"/>
    <property type="project" value="InterPro"/>
</dbReference>
<feature type="region of interest" description="Disordered" evidence="9">
    <location>
        <begin position="1"/>
        <end position="22"/>
    </location>
</feature>
<feature type="domain" description="Aminotransferase class I/classII large" evidence="10">
    <location>
        <begin position="26"/>
        <end position="347"/>
    </location>
</feature>
<sequence length="354" mass="39361">MSRWISQEAERLAPYTPGEQPQDQQYVKLNTNESPFPPSPKVLKAINRAEILKLNLYSDPTCAALTEAIARRYELKAKNVLAGNGSDEVLAFAFRAFCGAGQPVAFADVTYGFYKSQAALFDLDVKIIPLREDFTLHVDDYMDFPGTIVIANPNAPTGIAVPRNDIQRLLEANPDRVVIVDEAYVDFGAESCVPMIYRYDNLLVTQTMSKSRSLAGGRVGYALGSPELIADLNRVKYSFHPYNVNRLSIAAGAAAVADEAYFAACTAAIRQTRAWTVGELENLGFTVLPSQANFVFARHSQLPGETLYRKLKENGVLVRWFDADRIRDYIRITIGSMEQMETLVEELTAILEEL</sequence>
<evidence type="ECO:0000256" key="9">
    <source>
        <dbReference type="SAM" id="MobiDB-lite"/>
    </source>
</evidence>
<organism evidence="11 12">
    <name type="scientific">Dysosmobacter welbionis</name>
    <dbReference type="NCBI Taxonomy" id="2093857"/>
    <lineage>
        <taxon>Bacteria</taxon>
        <taxon>Bacillati</taxon>
        <taxon>Bacillota</taxon>
        <taxon>Clostridia</taxon>
        <taxon>Eubacteriales</taxon>
        <taxon>Oscillospiraceae</taxon>
        <taxon>Dysosmobacter</taxon>
    </lineage>
</organism>
<dbReference type="EC" id="2.6.1.9" evidence="8"/>
<evidence type="ECO:0000313" key="11">
    <source>
        <dbReference type="EMBL" id="QCI58910.1"/>
    </source>
</evidence>
<keyword evidence="12" id="KW-1185">Reference proteome</keyword>
<dbReference type="Gene3D" id="3.90.1150.10">
    <property type="entry name" value="Aspartate Aminotransferase, domain 1"/>
    <property type="match status" value="1"/>
</dbReference>
<evidence type="ECO:0000256" key="1">
    <source>
        <dbReference type="ARBA" id="ARBA00001933"/>
    </source>
</evidence>
<keyword evidence="6 8" id="KW-0663">Pyridoxal phosphate</keyword>
<dbReference type="CDD" id="cd00609">
    <property type="entry name" value="AAT_like"/>
    <property type="match status" value="1"/>
</dbReference>
<evidence type="ECO:0000313" key="12">
    <source>
        <dbReference type="Proteomes" id="UP000298642"/>
    </source>
</evidence>
<dbReference type="Proteomes" id="UP000298642">
    <property type="component" value="Chromosome"/>
</dbReference>
<comment type="pathway">
    <text evidence="2 8">Amino-acid biosynthesis; L-histidine biosynthesis; L-histidine from 5-phospho-alpha-D-ribose 1-diphosphate: step 7/9.</text>
</comment>
<dbReference type="NCBIfam" id="TIGR01141">
    <property type="entry name" value="hisC"/>
    <property type="match status" value="1"/>
</dbReference>
<keyword evidence="8" id="KW-0368">Histidine biosynthesis</keyword>
<dbReference type="InterPro" id="IPR004839">
    <property type="entry name" value="Aminotransferase_I/II_large"/>
</dbReference>
<comment type="cofactor">
    <cofactor evidence="1 8">
        <name>pyridoxal 5'-phosphate</name>
        <dbReference type="ChEBI" id="CHEBI:597326"/>
    </cofactor>
</comment>
<dbReference type="RefSeq" id="WP_021748150.1">
    <property type="nucleotide sequence ID" value="NZ_CP034413.3"/>
</dbReference>
<dbReference type="InterPro" id="IPR050106">
    <property type="entry name" value="HistidinolP_aminotransfase"/>
</dbReference>
<name>A0A4D7ATT0_9FIRM</name>
<dbReference type="UniPathway" id="UPA00031">
    <property type="reaction ID" value="UER00012"/>
</dbReference>
<evidence type="ECO:0000256" key="6">
    <source>
        <dbReference type="ARBA" id="ARBA00022898"/>
    </source>
</evidence>
<dbReference type="InterPro" id="IPR015422">
    <property type="entry name" value="PyrdxlP-dep_Trfase_small"/>
</dbReference>
<dbReference type="GeneID" id="89522176"/>
<dbReference type="InterPro" id="IPR015421">
    <property type="entry name" value="PyrdxlP-dep_Trfase_major"/>
</dbReference>
<dbReference type="KEGG" id="obj:EIO64_06440"/>
<dbReference type="PROSITE" id="PS00599">
    <property type="entry name" value="AA_TRANSFER_CLASS_2"/>
    <property type="match status" value="1"/>
</dbReference>
<dbReference type="InterPro" id="IPR015424">
    <property type="entry name" value="PyrdxlP-dep_Trfase"/>
</dbReference>
<dbReference type="Gene3D" id="3.40.640.10">
    <property type="entry name" value="Type I PLP-dependent aspartate aminotransferase-like (Major domain)"/>
    <property type="match status" value="1"/>
</dbReference>
<comment type="subunit">
    <text evidence="3 8">Homodimer.</text>
</comment>
<evidence type="ECO:0000256" key="5">
    <source>
        <dbReference type="ARBA" id="ARBA00022679"/>
    </source>
</evidence>
<evidence type="ECO:0000256" key="2">
    <source>
        <dbReference type="ARBA" id="ARBA00005011"/>
    </source>
</evidence>